<dbReference type="PANTHER" id="PTHR43130">
    <property type="entry name" value="ARAC-FAMILY TRANSCRIPTIONAL REGULATOR"/>
    <property type="match status" value="1"/>
</dbReference>
<evidence type="ECO:0000313" key="4">
    <source>
        <dbReference type="Proteomes" id="UP000217199"/>
    </source>
</evidence>
<comment type="caution">
    <text evidence="3">The sequence shown here is derived from an EMBL/GenBank/DDBJ whole genome shotgun (WGS) entry which is preliminary data.</text>
</comment>
<dbReference type="InterPro" id="IPR029062">
    <property type="entry name" value="Class_I_gatase-like"/>
</dbReference>
<dbReference type="InParanoid" id="A0A286UE79"/>
<dbReference type="InterPro" id="IPR002818">
    <property type="entry name" value="DJ-1/PfpI"/>
</dbReference>
<reference evidence="3 4" key="1">
    <citation type="journal article" date="2017" name="Mol. Ecol.">
        <title>Comparative and population genomic landscape of Phellinus noxius: A hypervariable fungus causing root rot in trees.</title>
        <authorList>
            <person name="Chung C.L."/>
            <person name="Lee T.J."/>
            <person name="Akiba M."/>
            <person name="Lee H.H."/>
            <person name="Kuo T.H."/>
            <person name="Liu D."/>
            <person name="Ke H.M."/>
            <person name="Yokoi T."/>
            <person name="Roa M.B."/>
            <person name="Lu M.J."/>
            <person name="Chang Y.Y."/>
            <person name="Ann P.J."/>
            <person name="Tsai J.N."/>
            <person name="Chen C.Y."/>
            <person name="Tzean S.S."/>
            <person name="Ota Y."/>
            <person name="Hattori T."/>
            <person name="Sahashi N."/>
            <person name="Liou R.F."/>
            <person name="Kikuchi T."/>
            <person name="Tsai I.J."/>
        </authorList>
    </citation>
    <scope>NUCLEOTIDE SEQUENCE [LARGE SCALE GENOMIC DNA]</scope>
    <source>
        <strain evidence="3 4">FFPRI411160</strain>
    </source>
</reference>
<dbReference type="OrthoDB" id="543156at2759"/>
<feature type="signal peptide" evidence="1">
    <location>
        <begin position="1"/>
        <end position="20"/>
    </location>
</feature>
<keyword evidence="1" id="KW-0732">Signal</keyword>
<dbReference type="AlphaFoldDB" id="A0A286UE79"/>
<sequence>MSNSSPLVFGVLLATAGVQLLDFAALDVLAIFSPDYLKEVPISDSLKAYGRPIEFKYIVDQVKGNGEAPNHVALTGNSKVAITDTLDSVGYLDYLFIPGPPPSYVPTADTIAFIQKHASSARAILTVCTGIVPLLYTGILSGKSVTGPLSLIPFFKEKAPDAEWQARRWVVGNNGKLWSSGGVTNGLDMMAAFVKTIIPSELANTMIARADINDRGQDYPEELLATIA</sequence>
<gene>
    <name evidence="3" type="ORF">PNOK_0637900</name>
</gene>
<feature type="chain" id="PRO_5013709364" description="DJ-1/PfpI domain-containing protein" evidence="1">
    <location>
        <begin position="21"/>
        <end position="228"/>
    </location>
</feature>
<dbReference type="Pfam" id="PF01965">
    <property type="entry name" value="DJ-1_PfpI"/>
    <property type="match status" value="1"/>
</dbReference>
<accession>A0A286UE79</accession>
<keyword evidence="4" id="KW-1185">Reference proteome</keyword>
<evidence type="ECO:0000313" key="3">
    <source>
        <dbReference type="EMBL" id="PAV17893.1"/>
    </source>
</evidence>
<dbReference type="Proteomes" id="UP000217199">
    <property type="component" value="Unassembled WGS sequence"/>
</dbReference>
<protein>
    <recommendedName>
        <fullName evidence="2">DJ-1/PfpI domain-containing protein</fullName>
    </recommendedName>
</protein>
<dbReference type="Gene3D" id="3.40.50.880">
    <property type="match status" value="1"/>
</dbReference>
<organism evidence="3 4">
    <name type="scientific">Pyrrhoderma noxium</name>
    <dbReference type="NCBI Taxonomy" id="2282107"/>
    <lineage>
        <taxon>Eukaryota</taxon>
        <taxon>Fungi</taxon>
        <taxon>Dikarya</taxon>
        <taxon>Basidiomycota</taxon>
        <taxon>Agaricomycotina</taxon>
        <taxon>Agaricomycetes</taxon>
        <taxon>Hymenochaetales</taxon>
        <taxon>Hymenochaetaceae</taxon>
        <taxon>Pyrrhoderma</taxon>
    </lineage>
</organism>
<proteinExistence type="predicted"/>
<name>A0A286UE79_9AGAM</name>
<evidence type="ECO:0000259" key="2">
    <source>
        <dbReference type="Pfam" id="PF01965"/>
    </source>
</evidence>
<dbReference type="EMBL" id="NBII01000006">
    <property type="protein sequence ID" value="PAV17893.1"/>
    <property type="molecule type" value="Genomic_DNA"/>
</dbReference>
<dbReference type="SUPFAM" id="SSF52317">
    <property type="entry name" value="Class I glutamine amidotransferase-like"/>
    <property type="match status" value="1"/>
</dbReference>
<feature type="domain" description="DJ-1/PfpI" evidence="2">
    <location>
        <begin position="77"/>
        <end position="195"/>
    </location>
</feature>
<evidence type="ECO:0000256" key="1">
    <source>
        <dbReference type="SAM" id="SignalP"/>
    </source>
</evidence>
<dbReference type="InterPro" id="IPR052158">
    <property type="entry name" value="INH-QAR"/>
</dbReference>
<dbReference type="PANTHER" id="PTHR43130:SF7">
    <property type="entry name" value="DJ-1_PFPI DOMAIN-CONTAINING PROTEIN"/>
    <property type="match status" value="1"/>
</dbReference>